<dbReference type="InterPro" id="IPR002847">
    <property type="entry name" value="F420-0_gamma-glut_ligase-dom"/>
</dbReference>
<dbReference type="eggNOG" id="COG1478">
    <property type="taxonomic scope" value="Bacteria"/>
</dbReference>
<accession>B0VJH7</accession>
<name>B0VJH7_CLOAI</name>
<dbReference type="OrthoDB" id="9763290at2"/>
<dbReference type="SUPFAM" id="SSF144010">
    <property type="entry name" value="CofE-like"/>
    <property type="match status" value="1"/>
</dbReference>
<reference evidence="2 3" key="1">
    <citation type="journal article" date="2008" name="J. Bacteriol.">
        <title>'Candidatus Cloacamonas acidaminovorans': genome sequence reconstruction provides a first glimpse of a new bacterial division.</title>
        <authorList>
            <person name="Pelletier E."/>
            <person name="Kreimeyer A."/>
            <person name="Bocs S."/>
            <person name="Rouy Z."/>
            <person name="Gyapay G."/>
            <person name="Chouari R."/>
            <person name="Riviere D."/>
            <person name="Ganesan A."/>
            <person name="Daegelen P."/>
            <person name="Sghir A."/>
            <person name="Cohen G.N."/>
            <person name="Medigue C."/>
            <person name="Weissenbach J."/>
            <person name="Le Paslier D."/>
        </authorList>
    </citation>
    <scope>NUCLEOTIDE SEQUENCE [LARGE SCALE GENOMIC DNA]</scope>
    <source>
        <strain evidence="3">Evry</strain>
    </source>
</reference>
<feature type="domain" description="Coenzyme F420:L-glutamate ligase-like" evidence="1">
    <location>
        <begin position="23"/>
        <end position="106"/>
    </location>
</feature>
<proteinExistence type="predicted"/>
<evidence type="ECO:0000313" key="2">
    <source>
        <dbReference type="EMBL" id="CAO81637.1"/>
    </source>
</evidence>
<dbReference type="Gene3D" id="3.30.1330.100">
    <property type="entry name" value="CofE-like"/>
    <property type="match status" value="1"/>
</dbReference>
<evidence type="ECO:0000259" key="1">
    <source>
        <dbReference type="Pfam" id="PF01996"/>
    </source>
</evidence>
<sequence length="230" mass="24953">MSKSKQTEPIITIGGVKFERIPVKTKILTPQDDIGEVIKEYALPLMQPGDILTISESPLAITQGRAIPVAEIKVSLLAKLLSRFVAKVPYGIGLGAPTSMQCAIEETGVLRILLAAFIGAIGKLLGRKGDFYRVAGMQAALIDAATTSPVPPYTDMVIKGPLHPKEVCEDLHSRFGYEFAVMDINDIGGCWMIGSSPNVSKHFMEKVMKDNPQGQGDELTPFCIVRRVDN</sequence>
<dbReference type="AlphaFoldDB" id="B0VJH7"/>
<dbReference type="HOGENOM" id="CLU_087621_0_0_0"/>
<organism evidence="2 3">
    <name type="scientific">Cloacimonas acidaminovorans (strain Evry)</name>
    <dbReference type="NCBI Taxonomy" id="459349"/>
    <lineage>
        <taxon>Bacteria</taxon>
        <taxon>Pseudomonadati</taxon>
        <taxon>Candidatus Cloacimonadota</taxon>
        <taxon>Candidatus Cloacimonadia</taxon>
        <taxon>Candidatus Cloacimonadales</taxon>
        <taxon>Candidatus Cloacimonadaceae</taxon>
        <taxon>Candidatus Cloacimonas</taxon>
    </lineage>
</organism>
<dbReference type="Proteomes" id="UP000002019">
    <property type="component" value="Chromosome"/>
</dbReference>
<dbReference type="EMBL" id="CU466930">
    <property type="protein sequence ID" value="CAO81637.1"/>
    <property type="molecule type" value="Genomic_DNA"/>
</dbReference>
<dbReference type="Pfam" id="PF01996">
    <property type="entry name" value="F420_ligase"/>
    <property type="match status" value="1"/>
</dbReference>
<protein>
    <recommendedName>
        <fullName evidence="1">Coenzyme F420:L-glutamate ligase-like domain-containing protein</fullName>
    </recommendedName>
</protein>
<evidence type="ECO:0000313" key="3">
    <source>
        <dbReference type="Proteomes" id="UP000002019"/>
    </source>
</evidence>
<dbReference type="STRING" id="459349.CLOAM1805"/>
<dbReference type="KEGG" id="caci:CLOAM1805"/>
<dbReference type="RefSeq" id="WP_015425495.1">
    <property type="nucleotide sequence ID" value="NC_020449.1"/>
</dbReference>
<gene>
    <name evidence="2" type="ordered locus">CLOAM1805</name>
</gene>
<keyword evidence="3" id="KW-1185">Reference proteome</keyword>